<name>A0A916YZV1_9BACT</name>
<keyword evidence="2" id="KW-1185">Reference proteome</keyword>
<sequence>MSVINNNLKKSICKIEILDNNKVKSSFTGFYFAPQLILTVGHPFINSEIFSEEKRNTENQSQSVIKIYIENDFVSYAIVVEQRYEIEKPKEVIDFAILKVDKQNESFLKLGSATYAKKDCILLGYPSDTLMNDPRFLPVRILGQIRDNFVQISVDGNQEVPANGMSGSPCIINGEKQVLAIQTHFDPKQKVLFGITIESIKKISKYFNKHLVYRHENIYNNLFDNGHVIRIKNNTNSQINKRWSLLISDENLEDINYQLLPQWNIKLINKVNEIIQDLLKHPNFISENELTYYEIVKDLIKDGVNPLMYALDESPYNNNHLRVVIDPTNYFINLDSKWSTFSKDSISHSISIVANFNECQNRIIKNPNFDLTYEIGMSKEVGNIKYFVDCVINILVDITIDRIIFYKYNIFPLLFIESNLGLNFSKMKVAFAKQEMRKSYGLDFSEIDINYISLASLTRISLNHMDISTNMLKNILNKFIEFLLANYFDDRKFVIKITKSTIKAHERGLKEETLRRIFGTYKIGATKAFEVSKYYELNSISQFISIVNIC</sequence>
<proteinExistence type="predicted"/>
<dbReference type="Gene3D" id="2.40.10.10">
    <property type="entry name" value="Trypsin-like serine proteases"/>
    <property type="match status" value="2"/>
</dbReference>
<comment type="caution">
    <text evidence="1">The sequence shown here is derived from an EMBL/GenBank/DDBJ whole genome shotgun (WGS) entry which is preliminary data.</text>
</comment>
<reference evidence="1" key="2">
    <citation type="submission" date="2020-09" db="EMBL/GenBank/DDBJ databases">
        <authorList>
            <person name="Sun Q."/>
            <person name="Zhou Y."/>
        </authorList>
    </citation>
    <scope>NUCLEOTIDE SEQUENCE</scope>
    <source>
        <strain evidence="1">CGMCC 1.15958</strain>
    </source>
</reference>
<organism evidence="1 2">
    <name type="scientific">Emticicia aquatilis</name>
    <dbReference type="NCBI Taxonomy" id="1537369"/>
    <lineage>
        <taxon>Bacteria</taxon>
        <taxon>Pseudomonadati</taxon>
        <taxon>Bacteroidota</taxon>
        <taxon>Cytophagia</taxon>
        <taxon>Cytophagales</taxon>
        <taxon>Leadbetterellaceae</taxon>
        <taxon>Emticicia</taxon>
    </lineage>
</organism>
<evidence type="ECO:0008006" key="3">
    <source>
        <dbReference type="Google" id="ProtNLM"/>
    </source>
</evidence>
<dbReference type="AlphaFoldDB" id="A0A916YZV1"/>
<evidence type="ECO:0000313" key="1">
    <source>
        <dbReference type="EMBL" id="GGD68530.1"/>
    </source>
</evidence>
<dbReference type="Proteomes" id="UP000609064">
    <property type="component" value="Unassembled WGS sequence"/>
</dbReference>
<dbReference type="RefSeq" id="WP_188767924.1">
    <property type="nucleotide sequence ID" value="NZ_BMKK01000007.1"/>
</dbReference>
<gene>
    <name evidence="1" type="ORF">GCM10011514_35810</name>
</gene>
<evidence type="ECO:0000313" key="2">
    <source>
        <dbReference type="Proteomes" id="UP000609064"/>
    </source>
</evidence>
<dbReference type="InterPro" id="IPR043504">
    <property type="entry name" value="Peptidase_S1_PA_chymotrypsin"/>
</dbReference>
<reference evidence="1" key="1">
    <citation type="journal article" date="2014" name="Int. J. Syst. Evol. Microbiol.">
        <title>Complete genome sequence of Corynebacterium casei LMG S-19264T (=DSM 44701T), isolated from a smear-ripened cheese.</title>
        <authorList>
            <consortium name="US DOE Joint Genome Institute (JGI-PGF)"/>
            <person name="Walter F."/>
            <person name="Albersmeier A."/>
            <person name="Kalinowski J."/>
            <person name="Ruckert C."/>
        </authorList>
    </citation>
    <scope>NUCLEOTIDE SEQUENCE</scope>
    <source>
        <strain evidence="1">CGMCC 1.15958</strain>
    </source>
</reference>
<accession>A0A916YZV1</accession>
<protein>
    <recommendedName>
        <fullName evidence="3">Serine protease</fullName>
    </recommendedName>
</protein>
<dbReference type="EMBL" id="BMKK01000007">
    <property type="protein sequence ID" value="GGD68530.1"/>
    <property type="molecule type" value="Genomic_DNA"/>
</dbReference>
<dbReference type="InterPro" id="IPR009003">
    <property type="entry name" value="Peptidase_S1_PA"/>
</dbReference>
<dbReference type="SUPFAM" id="SSF50494">
    <property type="entry name" value="Trypsin-like serine proteases"/>
    <property type="match status" value="1"/>
</dbReference>